<dbReference type="Proteomes" id="UP000180098">
    <property type="component" value="Unassembled WGS sequence"/>
</dbReference>
<gene>
    <name evidence="1" type="ORF">BKP35_12695</name>
</gene>
<sequence length="126" mass="14922">MKKKMTIATALLLSWLFVLPMQVSALNLMESFFLKITIVENGIEHEWEYTSPGKYEYEKGEQVIKTDEAKVEMQSIVKLLNLSEKAKVEEMVDVLQKERYPTLERLEIRWMNGESKLYTWVWDKTN</sequence>
<accession>A0A1S2LFC7</accession>
<keyword evidence="2" id="KW-1185">Reference proteome</keyword>
<organism evidence="1 2">
    <name type="scientific">Anaerobacillus arseniciselenatis</name>
    <dbReference type="NCBI Taxonomy" id="85682"/>
    <lineage>
        <taxon>Bacteria</taxon>
        <taxon>Bacillati</taxon>
        <taxon>Bacillota</taxon>
        <taxon>Bacilli</taxon>
        <taxon>Bacillales</taxon>
        <taxon>Bacillaceae</taxon>
        <taxon>Anaerobacillus</taxon>
    </lineage>
</organism>
<evidence type="ECO:0000313" key="2">
    <source>
        <dbReference type="Proteomes" id="UP000180098"/>
    </source>
</evidence>
<dbReference type="AlphaFoldDB" id="A0A1S2LFC7"/>
<dbReference type="EMBL" id="MLQQ01000035">
    <property type="protein sequence ID" value="OIJ10940.1"/>
    <property type="molecule type" value="Genomic_DNA"/>
</dbReference>
<proteinExistence type="predicted"/>
<name>A0A1S2LFC7_9BACI</name>
<evidence type="ECO:0000313" key="1">
    <source>
        <dbReference type="EMBL" id="OIJ10940.1"/>
    </source>
</evidence>
<dbReference type="OrthoDB" id="2886745at2"/>
<reference evidence="1 2" key="1">
    <citation type="submission" date="2016-10" db="EMBL/GenBank/DDBJ databases">
        <title>Draft genome sequences of four alkaliphilic bacteria belonging to the Anaerobacillus genus.</title>
        <authorList>
            <person name="Bassil N.M."/>
            <person name="Lloyd J.R."/>
        </authorList>
    </citation>
    <scope>NUCLEOTIDE SEQUENCE [LARGE SCALE GENOMIC DNA]</scope>
    <source>
        <strain evidence="1 2">DSM 15340</strain>
    </source>
</reference>
<protein>
    <submittedName>
        <fullName evidence="1">Uncharacterized protein</fullName>
    </submittedName>
</protein>
<comment type="caution">
    <text evidence="1">The sequence shown here is derived from an EMBL/GenBank/DDBJ whole genome shotgun (WGS) entry which is preliminary data.</text>
</comment>
<dbReference type="RefSeq" id="WP_071313729.1">
    <property type="nucleotide sequence ID" value="NZ_MLQQ01000035.1"/>
</dbReference>